<gene>
    <name evidence="1" type="ORF">NCTC11009_00202</name>
</gene>
<keyword evidence="1" id="KW-0449">Lipoprotein</keyword>
<reference evidence="1 2" key="1">
    <citation type="submission" date="2018-06" db="EMBL/GenBank/DDBJ databases">
        <authorList>
            <consortium name="Pathogen Informatics"/>
            <person name="Doyle S."/>
        </authorList>
    </citation>
    <scope>NUCLEOTIDE SEQUENCE [LARGE SCALE GENOMIC DNA]</scope>
    <source>
        <strain evidence="1 2">NCTC11009</strain>
    </source>
</reference>
<evidence type="ECO:0000313" key="2">
    <source>
        <dbReference type="Proteomes" id="UP000250242"/>
    </source>
</evidence>
<proteinExistence type="predicted"/>
<dbReference type="EMBL" id="UATH01000001">
    <property type="protein sequence ID" value="SPY07013.1"/>
    <property type="molecule type" value="Genomic_DNA"/>
</dbReference>
<protein>
    <submittedName>
        <fullName evidence="1">Lipoprotein</fullName>
    </submittedName>
</protein>
<dbReference type="InterPro" id="IPR042268">
    <property type="entry name" value="BamC_C"/>
</dbReference>
<sequence>MLKLHSKFRFLVLATGATVAITGCSSVQDLLTQDQVDYKSTVRGDPLSLPPDLSNAQISNPQYSLTGGTASARVYNEAQQKAAANQGVNVLPDVAGMKVMRSGDTRWLQINADANDVYPRLVSFWNNEGFTINRDNPQAGIIETDWAENRAKIPGNFLRRALGSIIDMVSDSGERERFTTRLERNGNQTEVYINHQRMVETAMDRDATTFRWLPAEEDPGLNAVMLSRLMVYLGAEEERARNAVREAQVVGATAQAQEQLLTPVDGQSALSSSLSADDTWRRVGSALHSAGFTIDQSDLAEGSYVVRYLDTDTGEKRQAGNFISRLWGDHGNITPLPYTVKVTPQAGGSMISVYNQQGQPENSQTGKRILRVISERF</sequence>
<name>A0A2X1UTU1_9BURK</name>
<accession>A0A2X1UTU1</accession>
<dbReference type="AlphaFoldDB" id="A0A2X1UTU1"/>
<dbReference type="Proteomes" id="UP000250242">
    <property type="component" value="Unassembled WGS sequence"/>
</dbReference>
<dbReference type="PROSITE" id="PS51257">
    <property type="entry name" value="PROKAR_LIPOPROTEIN"/>
    <property type="match status" value="1"/>
</dbReference>
<organism evidence="1 2">
    <name type="scientific">Oligella urethralis</name>
    <dbReference type="NCBI Taxonomy" id="90245"/>
    <lineage>
        <taxon>Bacteria</taxon>
        <taxon>Pseudomonadati</taxon>
        <taxon>Pseudomonadota</taxon>
        <taxon>Betaproteobacteria</taxon>
        <taxon>Burkholderiales</taxon>
        <taxon>Alcaligenaceae</taxon>
        <taxon>Oligella</taxon>
    </lineage>
</organism>
<dbReference type="Pfam" id="PF06804">
    <property type="entry name" value="Lipoprotein_18"/>
    <property type="match status" value="1"/>
</dbReference>
<dbReference type="RefSeq" id="WP_113062162.1">
    <property type="nucleotide sequence ID" value="NZ_JAUUOW010000009.1"/>
</dbReference>
<dbReference type="Gene3D" id="3.30.310.170">
    <property type="entry name" value="Outer membrane protein assembly factor BamC"/>
    <property type="match status" value="1"/>
</dbReference>
<evidence type="ECO:0000313" key="1">
    <source>
        <dbReference type="EMBL" id="SPY07013.1"/>
    </source>
</evidence>
<dbReference type="InterPro" id="IPR010653">
    <property type="entry name" value="NlpB/DapX"/>
</dbReference>